<name>A0AA92C781_RHIRH</name>
<organism evidence="2 3">
    <name type="scientific">Rhizobium rhizogenes</name>
    <name type="common">Agrobacterium rhizogenes</name>
    <dbReference type="NCBI Taxonomy" id="359"/>
    <lineage>
        <taxon>Bacteria</taxon>
        <taxon>Pseudomonadati</taxon>
        <taxon>Pseudomonadota</taxon>
        <taxon>Alphaproteobacteria</taxon>
        <taxon>Hyphomicrobiales</taxon>
        <taxon>Rhizobiaceae</taxon>
        <taxon>Rhizobium/Agrobacterium group</taxon>
        <taxon>Rhizobium</taxon>
    </lineage>
</organism>
<dbReference type="InterPro" id="IPR000014">
    <property type="entry name" value="PAS"/>
</dbReference>
<comment type="caution">
    <text evidence="2">The sequence shown here is derived from an EMBL/GenBank/DDBJ whole genome shotgun (WGS) entry which is preliminary data.</text>
</comment>
<proteinExistence type="predicted"/>
<dbReference type="AlphaFoldDB" id="A0AA92C781"/>
<feature type="domain" description="PAS fold-3" evidence="1">
    <location>
        <begin position="33"/>
        <end position="117"/>
    </location>
</feature>
<gene>
    <name evidence="2" type="ORF">DC430_05945</name>
</gene>
<protein>
    <recommendedName>
        <fullName evidence="1">PAS fold-3 domain-containing protein</fullName>
    </recommendedName>
</protein>
<accession>A0AA92C781</accession>
<dbReference type="Pfam" id="PF08447">
    <property type="entry name" value="PAS_3"/>
    <property type="match status" value="1"/>
</dbReference>
<evidence type="ECO:0000313" key="2">
    <source>
        <dbReference type="EMBL" id="PVE57258.1"/>
    </source>
</evidence>
<dbReference type="Gene3D" id="3.30.450.20">
    <property type="entry name" value="PAS domain"/>
    <property type="match status" value="1"/>
</dbReference>
<evidence type="ECO:0000259" key="1">
    <source>
        <dbReference type="Pfam" id="PF08447"/>
    </source>
</evidence>
<evidence type="ECO:0000313" key="3">
    <source>
        <dbReference type="Proteomes" id="UP000244335"/>
    </source>
</evidence>
<dbReference type="EMBL" id="QDFR01000001">
    <property type="protein sequence ID" value="PVE57258.1"/>
    <property type="molecule type" value="Genomic_DNA"/>
</dbReference>
<reference evidence="2 3" key="1">
    <citation type="submission" date="2018-04" db="EMBL/GenBank/DDBJ databases">
        <authorList>
            <person name="Hagen T."/>
        </authorList>
    </citation>
    <scope>NUCLEOTIDE SEQUENCE [LARGE SCALE GENOMIC DNA]</scope>
    <source>
        <strain evidence="2 3">TPD7009</strain>
    </source>
</reference>
<sequence>METMQRGLIKDLLEGAGFYSWSLSTNLLTGDVAFAQIYEIDQDELARGLPVESILERIVEEDRPRLAERIHDVILGGTPLLSPYRIHCAGGKIKSLLSMGSCARDADGLPSVYSGVVLVERAIGAGSGGVGLESHIGAAIDLAKAQKRELTERYLSSALRSLSASGS</sequence>
<dbReference type="SUPFAM" id="SSF55785">
    <property type="entry name" value="PYP-like sensor domain (PAS domain)"/>
    <property type="match status" value="1"/>
</dbReference>
<dbReference type="Proteomes" id="UP000244335">
    <property type="component" value="Unassembled WGS sequence"/>
</dbReference>
<dbReference type="CDD" id="cd00130">
    <property type="entry name" value="PAS"/>
    <property type="match status" value="1"/>
</dbReference>
<dbReference type="InterPro" id="IPR035965">
    <property type="entry name" value="PAS-like_dom_sf"/>
</dbReference>
<dbReference type="InterPro" id="IPR013655">
    <property type="entry name" value="PAS_fold_3"/>
</dbReference>